<dbReference type="InterPro" id="IPR010402">
    <property type="entry name" value="CCT_domain"/>
</dbReference>
<evidence type="ECO:0000313" key="6">
    <source>
        <dbReference type="Proteomes" id="UP000323000"/>
    </source>
</evidence>
<evidence type="ECO:0000259" key="4">
    <source>
        <dbReference type="PROSITE" id="PS51017"/>
    </source>
</evidence>
<evidence type="ECO:0000256" key="2">
    <source>
        <dbReference type="ARBA" id="ARBA00023242"/>
    </source>
</evidence>
<dbReference type="EMBL" id="VAHF01000003">
    <property type="protein sequence ID" value="TXG66547.1"/>
    <property type="molecule type" value="Genomic_DNA"/>
</dbReference>
<organism evidence="5 6">
    <name type="scientific">Acer yangbiense</name>
    <dbReference type="NCBI Taxonomy" id="1000413"/>
    <lineage>
        <taxon>Eukaryota</taxon>
        <taxon>Viridiplantae</taxon>
        <taxon>Streptophyta</taxon>
        <taxon>Embryophyta</taxon>
        <taxon>Tracheophyta</taxon>
        <taxon>Spermatophyta</taxon>
        <taxon>Magnoliopsida</taxon>
        <taxon>eudicotyledons</taxon>
        <taxon>Gunneridae</taxon>
        <taxon>Pentapetalae</taxon>
        <taxon>rosids</taxon>
        <taxon>malvids</taxon>
        <taxon>Sapindales</taxon>
        <taxon>Sapindaceae</taxon>
        <taxon>Hippocastanoideae</taxon>
        <taxon>Acereae</taxon>
        <taxon>Acer</taxon>
    </lineage>
</organism>
<comment type="caution">
    <text evidence="5">The sequence shown here is derived from an EMBL/GenBank/DDBJ whole genome shotgun (WGS) entry which is preliminary data.</text>
</comment>
<name>A0A5C7IBF5_9ROSI</name>
<gene>
    <name evidence="5" type="ORF">EZV62_007822</name>
</gene>
<dbReference type="AlphaFoldDB" id="A0A5C7IBF5"/>
<accession>A0A5C7IBF5</accession>
<dbReference type="PANTHER" id="PTHR31319:SF71">
    <property type="entry name" value="CCT MOTIF FAMILY PROTEIN"/>
    <property type="match status" value="1"/>
</dbReference>
<comment type="subcellular location">
    <subcellularLocation>
        <location evidence="1 3">Nucleus</location>
    </subcellularLocation>
</comment>
<dbReference type="Pfam" id="PF06203">
    <property type="entry name" value="CCT"/>
    <property type="match status" value="1"/>
</dbReference>
<feature type="domain" description="CCT" evidence="4">
    <location>
        <begin position="244"/>
        <end position="286"/>
    </location>
</feature>
<dbReference type="PANTHER" id="PTHR31319">
    <property type="entry name" value="ZINC FINGER PROTEIN CONSTANS-LIKE 4"/>
    <property type="match status" value="1"/>
</dbReference>
<dbReference type="OrthoDB" id="153872at2759"/>
<dbReference type="GO" id="GO:0005634">
    <property type="term" value="C:nucleus"/>
    <property type="evidence" value="ECO:0007669"/>
    <property type="project" value="UniProtKB-SubCell"/>
</dbReference>
<keyword evidence="6" id="KW-1185">Reference proteome</keyword>
<protein>
    <recommendedName>
        <fullName evidence="4">CCT domain-containing protein</fullName>
    </recommendedName>
</protein>
<dbReference type="InterPro" id="IPR045281">
    <property type="entry name" value="CONSTANS-like"/>
</dbReference>
<evidence type="ECO:0000256" key="1">
    <source>
        <dbReference type="ARBA" id="ARBA00004123"/>
    </source>
</evidence>
<proteinExistence type="predicted"/>
<dbReference type="Proteomes" id="UP000323000">
    <property type="component" value="Chromosome 3"/>
</dbReference>
<reference evidence="6" key="1">
    <citation type="journal article" date="2019" name="Gigascience">
        <title>De novo genome assembly of the endangered Acer yangbiense, a plant species with extremely small populations endemic to Yunnan Province, China.</title>
        <authorList>
            <person name="Yang J."/>
            <person name="Wariss H.M."/>
            <person name="Tao L."/>
            <person name="Zhang R."/>
            <person name="Yun Q."/>
            <person name="Hollingsworth P."/>
            <person name="Dao Z."/>
            <person name="Luo G."/>
            <person name="Guo H."/>
            <person name="Ma Y."/>
            <person name="Sun W."/>
        </authorList>
    </citation>
    <scope>NUCLEOTIDE SEQUENCE [LARGE SCALE GENOMIC DNA]</scope>
    <source>
        <strain evidence="6">cv. Malutang</strain>
    </source>
</reference>
<dbReference type="PROSITE" id="PS51017">
    <property type="entry name" value="CCT"/>
    <property type="match status" value="1"/>
</dbReference>
<sequence>MYAETGLFFPYMQNFSPDFQQLDEYCESNKPNSSMVLLSLSLSPRKRSNNVQSSSISEYDLVGEGDLFKAPEPIIEEPVGSLDPVTAAISMISCGEDVITSTGLKAANLESIQSEQLLSEVFYEWEKDLMEKAAIDAPFSEVHDIKIPVVGMDENQIQENKLLPDISFQKSVSSGCLTSMEWVHSTAMKPSFLDFPGLDFGSVYGMRRAYSEGDIKTLDNANVSLIHSPLEQPLMITSCSTEDRREKLSRYRNKKTKRNFGRKIKYACRKALADSQPRIRGRFAKTEESRDNNNC</sequence>
<evidence type="ECO:0000313" key="5">
    <source>
        <dbReference type="EMBL" id="TXG66547.1"/>
    </source>
</evidence>
<dbReference type="GO" id="GO:0003700">
    <property type="term" value="F:DNA-binding transcription factor activity"/>
    <property type="evidence" value="ECO:0007669"/>
    <property type="project" value="TreeGrafter"/>
</dbReference>
<keyword evidence="2 3" id="KW-0539">Nucleus</keyword>
<evidence type="ECO:0000256" key="3">
    <source>
        <dbReference type="PROSITE-ProRule" id="PRU00357"/>
    </source>
</evidence>
<dbReference type="GO" id="GO:0009909">
    <property type="term" value="P:regulation of flower development"/>
    <property type="evidence" value="ECO:0007669"/>
    <property type="project" value="InterPro"/>
</dbReference>